<comment type="caution">
    <text evidence="2">The sequence shown here is derived from an EMBL/GenBank/DDBJ whole genome shotgun (WGS) entry which is preliminary data.</text>
</comment>
<gene>
    <name evidence="2" type="ORF">DNG_07158</name>
</gene>
<feature type="region of interest" description="Disordered" evidence="1">
    <location>
        <begin position="363"/>
        <end position="395"/>
    </location>
</feature>
<feature type="compositionally biased region" description="Basic and acidic residues" evidence="1">
    <location>
        <begin position="363"/>
        <end position="373"/>
    </location>
</feature>
<keyword evidence="3" id="KW-1185">Reference proteome</keyword>
<feature type="compositionally biased region" description="Polar residues" evidence="1">
    <location>
        <begin position="240"/>
        <end position="256"/>
    </location>
</feature>
<feature type="compositionally biased region" description="Basic and acidic residues" evidence="1">
    <location>
        <begin position="511"/>
        <end position="526"/>
    </location>
</feature>
<proteinExistence type="predicted"/>
<reference evidence="2" key="1">
    <citation type="submission" date="2018-03" db="EMBL/GenBank/DDBJ databases">
        <authorList>
            <person name="Guldener U."/>
        </authorList>
    </citation>
    <scope>NUCLEOTIDE SEQUENCE</scope>
</reference>
<dbReference type="Proteomes" id="UP001187682">
    <property type="component" value="Unassembled WGS sequence"/>
</dbReference>
<feature type="region of interest" description="Disordered" evidence="1">
    <location>
        <begin position="234"/>
        <end position="267"/>
    </location>
</feature>
<name>A0AAE8N2X8_9PEZI</name>
<evidence type="ECO:0000313" key="2">
    <source>
        <dbReference type="EMBL" id="SPO04473.1"/>
    </source>
</evidence>
<evidence type="ECO:0000256" key="1">
    <source>
        <dbReference type="SAM" id="MobiDB-lite"/>
    </source>
</evidence>
<organism evidence="2 3">
    <name type="scientific">Cephalotrichum gorgonifer</name>
    <dbReference type="NCBI Taxonomy" id="2041049"/>
    <lineage>
        <taxon>Eukaryota</taxon>
        <taxon>Fungi</taxon>
        <taxon>Dikarya</taxon>
        <taxon>Ascomycota</taxon>
        <taxon>Pezizomycotina</taxon>
        <taxon>Sordariomycetes</taxon>
        <taxon>Hypocreomycetidae</taxon>
        <taxon>Microascales</taxon>
        <taxon>Microascaceae</taxon>
        <taxon>Cephalotrichum</taxon>
    </lineage>
</organism>
<evidence type="ECO:0000313" key="3">
    <source>
        <dbReference type="Proteomes" id="UP001187682"/>
    </source>
</evidence>
<dbReference type="EMBL" id="ONZQ02000010">
    <property type="protein sequence ID" value="SPO04473.1"/>
    <property type="molecule type" value="Genomic_DNA"/>
</dbReference>
<accession>A0AAE8N2X8</accession>
<dbReference type="AlphaFoldDB" id="A0AAE8N2X8"/>
<protein>
    <submittedName>
        <fullName evidence="2">Uncharacterized protein</fullName>
    </submittedName>
</protein>
<sequence length="587" mass="65554">MNTANHTEDADIDAIIAVLYSPGAASDPRTLLIIECIDAVEAWALRQPEQFNFPPNLVEVNAAVSAPAREVLMTTFRAVFQSGQSALENWNSLCLARRLAPVSHSGPENDVGFSRGQEPEDVFGVTLPVPEMDPVTGFSQQAQSQQLDFGYELEELFVQPSTDQLELEDLFGDAATQEESSDTSGLGNFYVNATTQRQGSCDTSGSSDFFDTVTTQQNGSYGVSGLESLFGSTPRGRYNVSATPPNQLQPEVSSSGSDEETSPVPSPIVQLRMPGLPAQAEPHQSQWLLDRLGEFSGSFQGHIRSTTQFRQAFEQYSNWARQGIDNGCISPREDRTMPTTDEEKTLYVRQLFEAVLDFSDVDERRQVSGERRSSGPGGNGDRGHRSGGKLSSGQLTVPEMVKNVARTTLSDVEIEMLCWDVLSAAIRAQQGEPHVFRWSGSGETTWEAYTCFEDRWLAVCGHTRKHKQILHSLTRGPWSQRLANAPAHESQRKKNNRIGNDQKQQKLRAHREREVTAEKEQREKGIDRRRKRAQEKRRLSREPQRTPLPLTQMQMQMQLPSQYRPDQATIPRPMGVKRLSCVPWDAN</sequence>
<feature type="region of interest" description="Disordered" evidence="1">
    <location>
        <begin position="479"/>
        <end position="548"/>
    </location>
</feature>